<keyword evidence="2" id="KW-1185">Reference proteome</keyword>
<dbReference type="AlphaFoldDB" id="A0A167N4D2"/>
<protein>
    <submittedName>
        <fullName evidence="1">Uncharacterized protein</fullName>
    </submittedName>
</protein>
<gene>
    <name evidence="1" type="ORF">ISF_08037</name>
</gene>
<name>A0A167N4D2_CORFA</name>
<evidence type="ECO:0000313" key="1">
    <source>
        <dbReference type="EMBL" id="OAA55116.1"/>
    </source>
</evidence>
<dbReference type="Proteomes" id="UP000076744">
    <property type="component" value="Unassembled WGS sequence"/>
</dbReference>
<organism evidence="1 2">
    <name type="scientific">Cordyceps fumosorosea (strain ARSEF 2679)</name>
    <name type="common">Isaria fumosorosea</name>
    <dbReference type="NCBI Taxonomy" id="1081104"/>
    <lineage>
        <taxon>Eukaryota</taxon>
        <taxon>Fungi</taxon>
        <taxon>Dikarya</taxon>
        <taxon>Ascomycota</taxon>
        <taxon>Pezizomycotina</taxon>
        <taxon>Sordariomycetes</taxon>
        <taxon>Hypocreomycetidae</taxon>
        <taxon>Hypocreales</taxon>
        <taxon>Cordycipitaceae</taxon>
        <taxon>Cordyceps</taxon>
    </lineage>
</organism>
<dbReference type="EMBL" id="AZHB01000026">
    <property type="protein sequence ID" value="OAA55116.1"/>
    <property type="molecule type" value="Genomic_DNA"/>
</dbReference>
<reference evidence="1 2" key="1">
    <citation type="journal article" date="2016" name="Genome Biol. Evol.">
        <title>Divergent and convergent evolution of fungal pathogenicity.</title>
        <authorList>
            <person name="Shang Y."/>
            <person name="Xiao G."/>
            <person name="Zheng P."/>
            <person name="Cen K."/>
            <person name="Zhan S."/>
            <person name="Wang C."/>
        </authorList>
    </citation>
    <scope>NUCLEOTIDE SEQUENCE [LARGE SCALE GENOMIC DNA]</scope>
    <source>
        <strain evidence="1 2">ARSEF 2679</strain>
    </source>
</reference>
<sequence>MPEMSCFCDKANILKAWELIRHCIWWKCPGYKLAWAEAGIVSFCKEAPVFTGPSNCTGWNRTSRKIITQPHESRPTVVD</sequence>
<evidence type="ECO:0000313" key="2">
    <source>
        <dbReference type="Proteomes" id="UP000076744"/>
    </source>
</evidence>
<comment type="caution">
    <text evidence="1">The sequence shown here is derived from an EMBL/GenBank/DDBJ whole genome shotgun (WGS) entry which is preliminary data.</text>
</comment>
<dbReference type="RefSeq" id="XP_018701126.1">
    <property type="nucleotide sequence ID" value="XM_018851640.1"/>
</dbReference>
<proteinExistence type="predicted"/>
<dbReference type="GeneID" id="30024329"/>
<accession>A0A167N4D2</accession>